<evidence type="ECO:0000259" key="1">
    <source>
        <dbReference type="Pfam" id="PF13304"/>
    </source>
</evidence>
<organism evidence="2 3">
    <name type="scientific">Stigmatella ashevillensis</name>
    <dbReference type="NCBI Taxonomy" id="2995309"/>
    <lineage>
        <taxon>Bacteria</taxon>
        <taxon>Pseudomonadati</taxon>
        <taxon>Myxococcota</taxon>
        <taxon>Myxococcia</taxon>
        <taxon>Myxococcales</taxon>
        <taxon>Cystobacterineae</taxon>
        <taxon>Archangiaceae</taxon>
        <taxon>Stigmatella</taxon>
    </lineage>
</organism>
<dbReference type="PANTHER" id="PTHR32182">
    <property type="entry name" value="DNA REPLICATION AND REPAIR PROTEIN RECF"/>
    <property type="match status" value="1"/>
</dbReference>
<evidence type="ECO:0000313" key="2">
    <source>
        <dbReference type="EMBL" id="MDC0711729.1"/>
    </source>
</evidence>
<dbReference type="Proteomes" id="UP001221838">
    <property type="component" value="Unassembled WGS sequence"/>
</dbReference>
<dbReference type="PANTHER" id="PTHR32182:SF25">
    <property type="entry name" value="SLR1056 PROTEIN"/>
    <property type="match status" value="1"/>
</dbReference>
<protein>
    <submittedName>
        <fullName evidence="2">AAA family ATPase</fullName>
    </submittedName>
</protein>
<keyword evidence="3" id="KW-1185">Reference proteome</keyword>
<dbReference type="SUPFAM" id="SSF52540">
    <property type="entry name" value="P-loop containing nucleoside triphosphate hydrolases"/>
    <property type="match status" value="1"/>
</dbReference>
<evidence type="ECO:0000313" key="3">
    <source>
        <dbReference type="Proteomes" id="UP001221838"/>
    </source>
</evidence>
<dbReference type="PIRSF" id="PIRSF029347">
    <property type="entry name" value="RecF"/>
    <property type="match status" value="1"/>
</dbReference>
<name>A0ABT5DF69_9BACT</name>
<dbReference type="EMBL" id="JAQNDM010000002">
    <property type="protein sequence ID" value="MDC0711729.1"/>
    <property type="molecule type" value="Genomic_DNA"/>
</dbReference>
<dbReference type="InterPro" id="IPR014555">
    <property type="entry name" value="RecF-like"/>
</dbReference>
<accession>A0ABT5DF69</accession>
<sequence>MLLKSLKLTNILSFGPATQAVELRPLNVLIGPNGSGKSNFLEAIGLLRAAPRELAAPVREGGGVSEWIWKGQRRGAPEGPARGASYSNGSGFGSGSGYGDDSGVAEGTAHGNSRGATVEVLLSFNQRKSSSKASNLRHTLSFTEVGQRFEIFDERIENEKPVHGMKKPFLYFGYERGRPMLNANVPGKRPLKRETLHPEKSILAQFKDPERYPELASISDAYEDIALYREWSFGRGSLPRMPQKADLPTDHLLEDARNLGLILNRYRLEPLTKQSLIDAMRQVFDGIVDFSIKIEGGTVQIFLEEESGWSTPATRLSDGTVRWFSMLAVLLDPKPPRLVCIEEPELGLHPDLVPTLARLLKEASERMQLIVTTHSEVLINTLSDSPEDILVCDREGGSTMMRRLDSGQLSEWLKTYRLGQLWSKGVLGGNRW</sequence>
<dbReference type="Pfam" id="PF13304">
    <property type="entry name" value="AAA_21"/>
    <property type="match status" value="1"/>
</dbReference>
<dbReference type="InterPro" id="IPR003959">
    <property type="entry name" value="ATPase_AAA_core"/>
</dbReference>
<feature type="domain" description="ATPase AAA-type core" evidence="1">
    <location>
        <begin position="26"/>
        <end position="380"/>
    </location>
</feature>
<reference evidence="2 3" key="1">
    <citation type="submission" date="2022-11" db="EMBL/GenBank/DDBJ databases">
        <title>Minimal conservation of predation-associated metabolite biosynthetic gene clusters underscores biosynthetic potential of Myxococcota including descriptions for ten novel species: Archangium lansinium sp. nov., Myxococcus landrumus sp. nov., Nannocystis bai.</title>
        <authorList>
            <person name="Ahearne A."/>
            <person name="Stevens C."/>
            <person name="Dowd S."/>
        </authorList>
    </citation>
    <scope>NUCLEOTIDE SEQUENCE [LARGE SCALE GENOMIC DNA]</scope>
    <source>
        <strain evidence="2 3">NCWAL01</strain>
    </source>
</reference>
<dbReference type="InterPro" id="IPR027417">
    <property type="entry name" value="P-loop_NTPase"/>
</dbReference>
<comment type="caution">
    <text evidence="2">The sequence shown here is derived from an EMBL/GenBank/DDBJ whole genome shotgun (WGS) entry which is preliminary data.</text>
</comment>
<dbReference type="RefSeq" id="WP_272141719.1">
    <property type="nucleotide sequence ID" value="NZ_JAQNDM010000002.1"/>
</dbReference>
<proteinExistence type="predicted"/>
<dbReference type="Gene3D" id="3.40.50.300">
    <property type="entry name" value="P-loop containing nucleotide triphosphate hydrolases"/>
    <property type="match status" value="2"/>
</dbReference>
<gene>
    <name evidence="2" type="ORF">POL68_24890</name>
</gene>